<dbReference type="InterPro" id="IPR014820">
    <property type="entry name" value="PriCT_1"/>
</dbReference>
<dbReference type="Pfam" id="PF09250">
    <property type="entry name" value="Prim-Pol"/>
    <property type="match status" value="1"/>
</dbReference>
<dbReference type="SUPFAM" id="SSF52540">
    <property type="entry name" value="P-loop containing nucleoside triphosphate hydrolases"/>
    <property type="match status" value="1"/>
</dbReference>
<feature type="domain" description="Primase C-terminal 1" evidence="2">
    <location>
        <begin position="190"/>
        <end position="257"/>
    </location>
</feature>
<dbReference type="OrthoDB" id="287530at2"/>
<evidence type="ECO:0000313" key="5">
    <source>
        <dbReference type="Proteomes" id="UP000319143"/>
    </source>
</evidence>
<dbReference type="Gene3D" id="3.40.50.300">
    <property type="entry name" value="P-loop containing nucleotide triphosphate hydrolases"/>
    <property type="match status" value="1"/>
</dbReference>
<comment type="caution">
    <text evidence="4">The sequence shown here is derived from an EMBL/GenBank/DDBJ whole genome shotgun (WGS) entry which is preliminary data.</text>
</comment>
<gene>
    <name evidence="4" type="ORF">Poly41_21750</name>
</gene>
<evidence type="ECO:0000313" key="4">
    <source>
        <dbReference type="EMBL" id="TWU39351.1"/>
    </source>
</evidence>
<dbReference type="Proteomes" id="UP000319143">
    <property type="component" value="Unassembled WGS sequence"/>
</dbReference>
<keyword evidence="5" id="KW-1185">Reference proteome</keyword>
<protein>
    <recommendedName>
        <fullName evidence="6">DNA primase/polymerase bifunctional N-terminal domain-containing protein</fullName>
    </recommendedName>
</protein>
<accession>A0A5C6DV82</accession>
<sequence length="641" mass="70829">MTSQANISKLLDAALTLADLGYAVFPCASGTKQPITSHGCNDATKDLDTIEDWWRRSPSANIGVSTNGIFVLDVDVGSHWLLEDPERSMDLAVAPLSLTARGGRQYFFRRPEGVTWKNWNSELAKFVDIKVDGGYVVVPPSVLEGGRRYHWAPTMGLDIGPEDLPLPPQWLVDDLNRLSDGHPSERVTTTEVGGNRIPAGQRNGTLARLGGTMRRAGMSVDEIAAAIQETNRVRCDPPMDRDEVDRIAASVARYEPDQINVATIENHFEQDRRAAEEKLFNIVSSRDLDASQYDMEYLINGILVRGQPSMIAGPKKTLKTNISVDLALSLAEATPFLGKFDVKLSRRVGVMSGESGAATIQETARRVARSKQLRLSDCQGAVWCFDVPQLTNQEHIDAMKRVIEDHALDVLILDPTYLMMLGLGNDAGNLFIVGGLLKSIGELAQETGCTPILCHHLKKSIADPYEPAELENIAWAGFQEFVRQWILLNRRVKYDPERGGHHELWMSVGGSAGHSGLWGVDVQEGTRDDPGGRRWDVNILESNDAYAQRDAQEEQAGEQRKVSRAERKHEKERASLLSALAKFKTGETSRVIREAAGVSGNRFNNLIEELIEDGMARQCEITKANGQKYEGYIISGTELSQ</sequence>
<name>A0A5C6DV82_9BACT</name>
<dbReference type="EMBL" id="SJPV01000003">
    <property type="protein sequence ID" value="TWU39351.1"/>
    <property type="molecule type" value="Genomic_DNA"/>
</dbReference>
<evidence type="ECO:0000256" key="1">
    <source>
        <dbReference type="SAM" id="MobiDB-lite"/>
    </source>
</evidence>
<dbReference type="CDD" id="cd04859">
    <property type="entry name" value="Prim_Pol"/>
    <property type="match status" value="1"/>
</dbReference>
<organism evidence="4 5">
    <name type="scientific">Novipirellula artificiosorum</name>
    <dbReference type="NCBI Taxonomy" id="2528016"/>
    <lineage>
        <taxon>Bacteria</taxon>
        <taxon>Pseudomonadati</taxon>
        <taxon>Planctomycetota</taxon>
        <taxon>Planctomycetia</taxon>
        <taxon>Pirellulales</taxon>
        <taxon>Pirellulaceae</taxon>
        <taxon>Novipirellula</taxon>
    </lineage>
</organism>
<dbReference type="Pfam" id="PF08708">
    <property type="entry name" value="PriCT_1"/>
    <property type="match status" value="1"/>
</dbReference>
<dbReference type="SMART" id="SM00942">
    <property type="entry name" value="PriCT_1"/>
    <property type="match status" value="1"/>
</dbReference>
<dbReference type="InterPro" id="IPR027417">
    <property type="entry name" value="P-loop_NTPase"/>
</dbReference>
<dbReference type="RefSeq" id="WP_146526124.1">
    <property type="nucleotide sequence ID" value="NZ_SJPV01000003.1"/>
</dbReference>
<proteinExistence type="predicted"/>
<feature type="domain" description="DNA primase/polymerase bifunctional N-terminal" evidence="3">
    <location>
        <begin position="14"/>
        <end position="171"/>
    </location>
</feature>
<evidence type="ECO:0000259" key="3">
    <source>
        <dbReference type="SMART" id="SM00943"/>
    </source>
</evidence>
<dbReference type="SMART" id="SM00943">
    <property type="entry name" value="Prim-Pol"/>
    <property type="match status" value="1"/>
</dbReference>
<dbReference type="SUPFAM" id="SSF56747">
    <property type="entry name" value="Prim-pol domain"/>
    <property type="match status" value="1"/>
</dbReference>
<dbReference type="Pfam" id="PF13481">
    <property type="entry name" value="AAA_25"/>
    <property type="match status" value="1"/>
</dbReference>
<dbReference type="AlphaFoldDB" id="A0A5C6DV82"/>
<reference evidence="4 5" key="1">
    <citation type="submission" date="2019-02" db="EMBL/GenBank/DDBJ databases">
        <title>Deep-cultivation of Planctomycetes and their phenomic and genomic characterization uncovers novel biology.</title>
        <authorList>
            <person name="Wiegand S."/>
            <person name="Jogler M."/>
            <person name="Boedeker C."/>
            <person name="Pinto D."/>
            <person name="Vollmers J."/>
            <person name="Rivas-Marin E."/>
            <person name="Kohn T."/>
            <person name="Peeters S.H."/>
            <person name="Heuer A."/>
            <person name="Rast P."/>
            <person name="Oberbeckmann S."/>
            <person name="Bunk B."/>
            <person name="Jeske O."/>
            <person name="Meyerdierks A."/>
            <person name="Storesund J.E."/>
            <person name="Kallscheuer N."/>
            <person name="Luecker S."/>
            <person name="Lage O.M."/>
            <person name="Pohl T."/>
            <person name="Merkel B.J."/>
            <person name="Hornburger P."/>
            <person name="Mueller R.-W."/>
            <person name="Bruemmer F."/>
            <person name="Labrenz M."/>
            <person name="Spormann A.M."/>
            <person name="Op Den Camp H."/>
            <person name="Overmann J."/>
            <person name="Amann R."/>
            <person name="Jetten M.S.M."/>
            <person name="Mascher T."/>
            <person name="Medema M.H."/>
            <person name="Devos D.P."/>
            <person name="Kaster A.-K."/>
            <person name="Ovreas L."/>
            <person name="Rohde M."/>
            <person name="Galperin M.Y."/>
            <person name="Jogler C."/>
        </authorList>
    </citation>
    <scope>NUCLEOTIDE SEQUENCE [LARGE SCALE GENOMIC DNA]</scope>
    <source>
        <strain evidence="4 5">Poly41</strain>
    </source>
</reference>
<feature type="region of interest" description="Disordered" evidence="1">
    <location>
        <begin position="547"/>
        <end position="570"/>
    </location>
</feature>
<feature type="compositionally biased region" description="Basic and acidic residues" evidence="1">
    <location>
        <begin position="557"/>
        <end position="570"/>
    </location>
</feature>
<evidence type="ECO:0000259" key="2">
    <source>
        <dbReference type="SMART" id="SM00942"/>
    </source>
</evidence>
<evidence type="ECO:0008006" key="6">
    <source>
        <dbReference type="Google" id="ProtNLM"/>
    </source>
</evidence>
<dbReference type="InterPro" id="IPR015330">
    <property type="entry name" value="DNA_primase/pol_bifunc_N"/>
</dbReference>